<dbReference type="GO" id="GO:0006888">
    <property type="term" value="P:endoplasmic reticulum to Golgi vesicle-mediated transport"/>
    <property type="evidence" value="ECO:0007669"/>
    <property type="project" value="TreeGrafter"/>
</dbReference>
<dbReference type="GO" id="GO:0007094">
    <property type="term" value="P:mitotic spindle assembly checkpoint signaling"/>
    <property type="evidence" value="ECO:0007669"/>
    <property type="project" value="TreeGrafter"/>
</dbReference>
<evidence type="ECO:0000256" key="9">
    <source>
        <dbReference type="ARBA" id="ARBA00023306"/>
    </source>
</evidence>
<dbReference type="InterPro" id="IPR048343">
    <property type="entry name" value="ZW10_C"/>
</dbReference>
<dbReference type="AlphaFoldDB" id="A0AAW2WSU8"/>
<dbReference type="InterPro" id="IPR046362">
    <property type="entry name" value="Zw10/DSL1_C_sf"/>
</dbReference>
<dbReference type="Pfam" id="PF22766">
    <property type="entry name" value="ZW10_C2"/>
    <property type="match status" value="1"/>
</dbReference>
<dbReference type="GO" id="GO:0005737">
    <property type="term" value="C:cytoplasm"/>
    <property type="evidence" value="ECO:0007669"/>
    <property type="project" value="UniProtKB-SubCell"/>
</dbReference>
<dbReference type="GO" id="GO:1990423">
    <property type="term" value="C:RZZ complex"/>
    <property type="evidence" value="ECO:0007669"/>
    <property type="project" value="TreeGrafter"/>
</dbReference>
<evidence type="ECO:0000256" key="6">
    <source>
        <dbReference type="ARBA" id="ARBA00022618"/>
    </source>
</evidence>
<evidence type="ECO:0000256" key="5">
    <source>
        <dbReference type="ARBA" id="ARBA00022490"/>
    </source>
</evidence>
<feature type="domain" description="ZW10 C-terminal helical" evidence="14">
    <location>
        <begin position="677"/>
        <end position="832"/>
    </location>
</feature>
<dbReference type="Pfam" id="PF20665">
    <property type="entry name" value="Zw10_middle"/>
    <property type="match status" value="2"/>
</dbReference>
<keyword evidence="9" id="KW-0131">Cell cycle</keyword>
<evidence type="ECO:0000256" key="8">
    <source>
        <dbReference type="ARBA" id="ARBA00022838"/>
    </source>
</evidence>
<keyword evidence="10" id="KW-0137">Centromere</keyword>
<dbReference type="PANTHER" id="PTHR12205:SF0">
    <property type="entry name" value="CENTROMERE_KINETOCHORE PROTEIN ZW10 HOMOLOG"/>
    <property type="match status" value="1"/>
</dbReference>
<feature type="domain" description="Centromere/kinetochore protein zw10 middle" evidence="12">
    <location>
        <begin position="368"/>
        <end position="443"/>
    </location>
</feature>
<evidence type="ECO:0000256" key="3">
    <source>
        <dbReference type="ARBA" id="ARBA00006245"/>
    </source>
</evidence>
<evidence type="ECO:0000256" key="10">
    <source>
        <dbReference type="ARBA" id="ARBA00023328"/>
    </source>
</evidence>
<keyword evidence="7" id="KW-0498">Mitosis</keyword>
<dbReference type="Pfam" id="PF06248">
    <property type="entry name" value="Zw10_N"/>
    <property type="match status" value="1"/>
</dbReference>
<evidence type="ECO:0000256" key="1">
    <source>
        <dbReference type="ARBA" id="ARBA00004496"/>
    </source>
</evidence>
<dbReference type="GO" id="GO:0051301">
    <property type="term" value="P:cell division"/>
    <property type="evidence" value="ECO:0007669"/>
    <property type="project" value="UniProtKB-KW"/>
</dbReference>
<accession>A0AAW2WSU8</accession>
<evidence type="ECO:0000259" key="13">
    <source>
        <dbReference type="Pfam" id="PF20666"/>
    </source>
</evidence>
<evidence type="ECO:0000259" key="12">
    <source>
        <dbReference type="Pfam" id="PF20665"/>
    </source>
</evidence>
<evidence type="ECO:0000313" key="15">
    <source>
        <dbReference type="EMBL" id="KAL0444802.1"/>
    </source>
</evidence>
<dbReference type="Gene3D" id="1.10.357.150">
    <property type="match status" value="1"/>
</dbReference>
<sequence>MDVLFNSINVRDLLSSLESPSSPLSAPDLRLLISRLDAHSLRIKSTVQSYLLSHHDDFSSLFSQCSDVVSKSERLSDDVVSLLNLISDQPIESDVGRIFREIVEKRRESREKREILEFVEELKTALGVKGNGDTEAAEGEPVVYGILKKHWTDCFEEIQELLWRFMENAVWFEQEGNEVHIKYQTNVNGIDGLELQTVLKALDVADILDYGLARIADLITKYVFTPVASCRAIPSFTEETDQDLGHASEAVLKIVPSVDPEGNKVDGEVMYSNIVQIVEFIYKFLFFHNGSWMRCFGRLTWARMSDMIITNFLSKELCLAIYLVSAQTYAYSSEKAGSSYDRSRIQSSVHSFTSLLPSPSLSFPLGLLSESKAKVVPDDASKLAEFQTIRKLTIDFETALKQLMFISQSDSKDEKLSKFADNVEVHFAARKKVQILAKARNMLLQSNFSLPQEELAEEISNRVVLLFSSEKCVVSDAAKQLMELVHQTLKLNMSCSIPSFPLQCAPCDVWLTVEEVMEQVKYVLFHSSFPLQCAPCDVWLTVEEVMGSKDVCVLPPKVGLEFYHTARNALLLYEAIIPVKLQRQLDSINQAAVLIHNDCLYLSQEVLGLAFEYRPYFPSSVKEIAVFIDLAPRFQLMAEEVLQQQIQLVLYNLKQAIDGANGFQNTHQIKQFESAKFCIDQVAFIIEKVHIIWEPLLLPSVYEKSMAMILEAVFSRITKEILLLDDMAAEETLQLQKLIHLLFEHLSSLLEPLLAVRTTKSQESQKERDDFILSIWKLRKLAELLDMPLKSITASWESGELAECNFTSSEVEDFIRAIFTDSPLRKECLFRIENTNFR</sequence>
<feature type="domain" description="Centromere/kinetochore protein zw10 N-terminal" evidence="11">
    <location>
        <begin position="37"/>
        <end position="123"/>
    </location>
</feature>
<keyword evidence="6" id="KW-0132">Cell division</keyword>
<protein>
    <submittedName>
        <fullName evidence="15">Centromere/kinetochore protein zw10</fullName>
    </submittedName>
</protein>
<proteinExistence type="inferred from homology"/>
<dbReference type="InterPro" id="IPR055148">
    <property type="entry name" value="ZW10_C_2"/>
</dbReference>
<comment type="subcellular location">
    <subcellularLocation>
        <location evidence="2">Chromosome</location>
        <location evidence="2">Centromere</location>
        <location evidence="2">Kinetochore</location>
    </subcellularLocation>
    <subcellularLocation>
        <location evidence="1">Cytoplasm</location>
    </subcellularLocation>
</comment>
<evidence type="ECO:0000256" key="2">
    <source>
        <dbReference type="ARBA" id="ARBA00004629"/>
    </source>
</evidence>
<comment type="caution">
    <text evidence="15">The sequence shown here is derived from an EMBL/GenBank/DDBJ whole genome shotgun (WGS) entry which is preliminary data.</text>
</comment>
<dbReference type="PANTHER" id="PTHR12205">
    <property type="entry name" value="CENTROMERE/KINETOCHORE PROTEIN ZW10"/>
    <property type="match status" value="1"/>
</dbReference>
<keyword evidence="4" id="KW-0158">Chromosome</keyword>
<dbReference type="InterPro" id="IPR048344">
    <property type="entry name" value="Zw10_middle"/>
</dbReference>
<reference evidence="15" key="1">
    <citation type="submission" date="2020-06" db="EMBL/GenBank/DDBJ databases">
        <authorList>
            <person name="Li T."/>
            <person name="Hu X."/>
            <person name="Zhang T."/>
            <person name="Song X."/>
            <person name="Zhang H."/>
            <person name="Dai N."/>
            <person name="Sheng W."/>
            <person name="Hou X."/>
            <person name="Wei L."/>
        </authorList>
    </citation>
    <scope>NUCLEOTIDE SEQUENCE</scope>
    <source>
        <strain evidence="15">KEN1</strain>
        <tissue evidence="15">Leaf</tissue>
    </source>
</reference>
<dbReference type="Pfam" id="PF20666">
    <property type="entry name" value="ZW10_C"/>
    <property type="match status" value="1"/>
</dbReference>
<comment type="similarity">
    <text evidence="3">Belongs to the ZW10 family.</text>
</comment>
<feature type="domain" description="Centromere/kinetochore protein zw10 middle" evidence="12">
    <location>
        <begin position="147"/>
        <end position="315"/>
    </location>
</feature>
<evidence type="ECO:0000259" key="14">
    <source>
        <dbReference type="Pfam" id="PF22766"/>
    </source>
</evidence>
<feature type="domain" description="Centromere/kinetochore protein zw10 C-terminal" evidence="13">
    <location>
        <begin position="549"/>
        <end position="653"/>
    </location>
</feature>
<dbReference type="InterPro" id="IPR009361">
    <property type="entry name" value="Zw10_N"/>
</dbReference>
<gene>
    <name evidence="15" type="ORF">Slati_2202900</name>
</gene>
<evidence type="ECO:0000256" key="7">
    <source>
        <dbReference type="ARBA" id="ARBA00022776"/>
    </source>
</evidence>
<keyword evidence="8" id="KW-0995">Kinetochore</keyword>
<evidence type="ECO:0000259" key="11">
    <source>
        <dbReference type="Pfam" id="PF06248"/>
    </source>
</evidence>
<dbReference type="GO" id="GO:0005634">
    <property type="term" value="C:nucleus"/>
    <property type="evidence" value="ECO:0007669"/>
    <property type="project" value="InterPro"/>
</dbReference>
<keyword evidence="5" id="KW-0963">Cytoplasm</keyword>
<reference evidence="15" key="2">
    <citation type="journal article" date="2024" name="Plant">
        <title>Genomic evolution and insights into agronomic trait innovations of Sesamum species.</title>
        <authorList>
            <person name="Miao H."/>
            <person name="Wang L."/>
            <person name="Qu L."/>
            <person name="Liu H."/>
            <person name="Sun Y."/>
            <person name="Le M."/>
            <person name="Wang Q."/>
            <person name="Wei S."/>
            <person name="Zheng Y."/>
            <person name="Lin W."/>
            <person name="Duan Y."/>
            <person name="Cao H."/>
            <person name="Xiong S."/>
            <person name="Wang X."/>
            <person name="Wei L."/>
            <person name="Li C."/>
            <person name="Ma Q."/>
            <person name="Ju M."/>
            <person name="Zhao R."/>
            <person name="Li G."/>
            <person name="Mu C."/>
            <person name="Tian Q."/>
            <person name="Mei H."/>
            <person name="Zhang T."/>
            <person name="Gao T."/>
            <person name="Zhang H."/>
        </authorList>
    </citation>
    <scope>NUCLEOTIDE SEQUENCE</scope>
    <source>
        <strain evidence="15">KEN1</strain>
    </source>
</reference>
<organism evidence="15">
    <name type="scientific">Sesamum latifolium</name>
    <dbReference type="NCBI Taxonomy" id="2727402"/>
    <lineage>
        <taxon>Eukaryota</taxon>
        <taxon>Viridiplantae</taxon>
        <taxon>Streptophyta</taxon>
        <taxon>Embryophyta</taxon>
        <taxon>Tracheophyta</taxon>
        <taxon>Spermatophyta</taxon>
        <taxon>Magnoliopsida</taxon>
        <taxon>eudicotyledons</taxon>
        <taxon>Gunneridae</taxon>
        <taxon>Pentapetalae</taxon>
        <taxon>asterids</taxon>
        <taxon>lamiids</taxon>
        <taxon>Lamiales</taxon>
        <taxon>Pedaliaceae</taxon>
        <taxon>Sesamum</taxon>
    </lineage>
</organism>
<dbReference type="EMBL" id="JACGWN010000007">
    <property type="protein sequence ID" value="KAL0444802.1"/>
    <property type="molecule type" value="Genomic_DNA"/>
</dbReference>
<evidence type="ECO:0000256" key="4">
    <source>
        <dbReference type="ARBA" id="ARBA00022454"/>
    </source>
</evidence>
<name>A0AAW2WSU8_9LAMI</name>